<evidence type="ECO:0000313" key="10">
    <source>
        <dbReference type="EMBL" id="KAK0753454.1"/>
    </source>
</evidence>
<proteinExistence type="predicted"/>
<feature type="compositionally biased region" description="Low complexity" evidence="7">
    <location>
        <begin position="543"/>
        <end position="558"/>
    </location>
</feature>
<dbReference type="AlphaFoldDB" id="A0AA40F921"/>
<dbReference type="InterPro" id="IPR036388">
    <property type="entry name" value="WH-like_DNA-bd_sf"/>
</dbReference>
<dbReference type="InterPro" id="IPR001766">
    <property type="entry name" value="Fork_head_dom"/>
</dbReference>
<evidence type="ECO:0000256" key="5">
    <source>
        <dbReference type="ARBA" id="ARBA00023242"/>
    </source>
</evidence>
<accession>A0AA40F921</accession>
<evidence type="ECO:0000313" key="11">
    <source>
        <dbReference type="Proteomes" id="UP001172155"/>
    </source>
</evidence>
<feature type="domain" description="FHA" evidence="8">
    <location>
        <begin position="59"/>
        <end position="131"/>
    </location>
</feature>
<feature type="region of interest" description="Disordered" evidence="7">
    <location>
        <begin position="482"/>
        <end position="510"/>
    </location>
</feature>
<feature type="region of interest" description="Disordered" evidence="7">
    <location>
        <begin position="180"/>
        <end position="235"/>
    </location>
</feature>
<keyword evidence="3 6" id="KW-0238">DNA-binding</keyword>
<dbReference type="SMART" id="SM00339">
    <property type="entry name" value="FH"/>
    <property type="match status" value="1"/>
</dbReference>
<dbReference type="PANTHER" id="PTHR45881:SF1">
    <property type="entry name" value="FORK HEAD PROTEIN HOMOLOG 2"/>
    <property type="match status" value="1"/>
</dbReference>
<dbReference type="PRINTS" id="PR00053">
    <property type="entry name" value="FORKHEAD"/>
</dbReference>
<dbReference type="PROSITE" id="PS00658">
    <property type="entry name" value="FORK_HEAD_2"/>
    <property type="match status" value="1"/>
</dbReference>
<dbReference type="Pfam" id="PF00250">
    <property type="entry name" value="Forkhead"/>
    <property type="match status" value="1"/>
</dbReference>
<feature type="compositionally biased region" description="Polar residues" evidence="7">
    <location>
        <begin position="497"/>
        <end position="510"/>
    </location>
</feature>
<feature type="domain" description="Fork-head" evidence="9">
    <location>
        <begin position="272"/>
        <end position="368"/>
    </location>
</feature>
<dbReference type="SUPFAM" id="SSF46785">
    <property type="entry name" value="Winged helix' DNA-binding domain"/>
    <property type="match status" value="1"/>
</dbReference>
<dbReference type="PROSITE" id="PS00657">
    <property type="entry name" value="FORK_HEAD_1"/>
    <property type="match status" value="1"/>
</dbReference>
<evidence type="ECO:0000256" key="4">
    <source>
        <dbReference type="ARBA" id="ARBA00023163"/>
    </source>
</evidence>
<evidence type="ECO:0000256" key="2">
    <source>
        <dbReference type="ARBA" id="ARBA00023015"/>
    </source>
</evidence>
<keyword evidence="2" id="KW-0805">Transcription regulation</keyword>
<dbReference type="GO" id="GO:0000981">
    <property type="term" value="F:DNA-binding transcription factor activity, RNA polymerase II-specific"/>
    <property type="evidence" value="ECO:0007669"/>
    <property type="project" value="TreeGrafter"/>
</dbReference>
<comment type="subcellular location">
    <subcellularLocation>
        <location evidence="1 6">Nucleus</location>
    </subcellularLocation>
</comment>
<evidence type="ECO:0000256" key="3">
    <source>
        <dbReference type="ARBA" id="ARBA00023125"/>
    </source>
</evidence>
<dbReference type="CDD" id="cd00059">
    <property type="entry name" value="FH_FOX"/>
    <property type="match status" value="1"/>
</dbReference>
<dbReference type="Proteomes" id="UP001172155">
    <property type="component" value="Unassembled WGS sequence"/>
</dbReference>
<evidence type="ECO:0000256" key="7">
    <source>
        <dbReference type="SAM" id="MobiDB-lite"/>
    </source>
</evidence>
<dbReference type="Gene3D" id="2.60.200.20">
    <property type="match status" value="1"/>
</dbReference>
<reference evidence="10" key="1">
    <citation type="submission" date="2023-06" db="EMBL/GenBank/DDBJ databases">
        <title>Genome-scale phylogeny and comparative genomics of the fungal order Sordariales.</title>
        <authorList>
            <consortium name="Lawrence Berkeley National Laboratory"/>
            <person name="Hensen N."/>
            <person name="Bonometti L."/>
            <person name="Westerberg I."/>
            <person name="Brannstrom I.O."/>
            <person name="Guillou S."/>
            <person name="Cros-Aarteil S."/>
            <person name="Calhoun S."/>
            <person name="Haridas S."/>
            <person name="Kuo A."/>
            <person name="Mondo S."/>
            <person name="Pangilinan J."/>
            <person name="Riley R."/>
            <person name="LaButti K."/>
            <person name="Andreopoulos B."/>
            <person name="Lipzen A."/>
            <person name="Chen C."/>
            <person name="Yanf M."/>
            <person name="Daum C."/>
            <person name="Ng V."/>
            <person name="Clum A."/>
            <person name="Steindorff A."/>
            <person name="Ohm R."/>
            <person name="Martin F."/>
            <person name="Silar P."/>
            <person name="Natvig D."/>
            <person name="Lalanne C."/>
            <person name="Gautier V."/>
            <person name="Ament-velasquez S.L."/>
            <person name="Kruys A."/>
            <person name="Hutchinson M.I."/>
            <person name="Powell A.J."/>
            <person name="Barry K."/>
            <person name="Miller A.N."/>
            <person name="Grigoriev I.V."/>
            <person name="Debuchy R."/>
            <person name="Gladieux P."/>
            <person name="Thoren M.H."/>
            <person name="Johannesson H."/>
        </authorList>
    </citation>
    <scope>NUCLEOTIDE SEQUENCE</scope>
    <source>
        <strain evidence="10">SMH3187-1</strain>
    </source>
</reference>
<feature type="region of interest" description="Disordered" evidence="7">
    <location>
        <begin position="360"/>
        <end position="447"/>
    </location>
</feature>
<dbReference type="CDD" id="cd22701">
    <property type="entry name" value="FHA_FKH1-like"/>
    <property type="match status" value="1"/>
</dbReference>
<gene>
    <name evidence="10" type="ORF">B0T18DRAFT_313922</name>
</gene>
<evidence type="ECO:0000256" key="6">
    <source>
        <dbReference type="PROSITE-ProRule" id="PRU00089"/>
    </source>
</evidence>
<evidence type="ECO:0000256" key="1">
    <source>
        <dbReference type="ARBA" id="ARBA00004123"/>
    </source>
</evidence>
<feature type="DNA-binding region" description="Fork-head" evidence="6">
    <location>
        <begin position="272"/>
        <end position="368"/>
    </location>
</feature>
<dbReference type="EMBL" id="JAUKUD010000001">
    <property type="protein sequence ID" value="KAK0753454.1"/>
    <property type="molecule type" value="Genomic_DNA"/>
</dbReference>
<protein>
    <submittedName>
        <fullName evidence="10">Fork head domain-containing protein</fullName>
    </submittedName>
</protein>
<feature type="compositionally biased region" description="Polar residues" evidence="7">
    <location>
        <begin position="596"/>
        <end position="613"/>
    </location>
</feature>
<keyword evidence="4" id="KW-0804">Transcription</keyword>
<dbReference type="PROSITE" id="PS50006">
    <property type="entry name" value="FHA_DOMAIN"/>
    <property type="match status" value="1"/>
</dbReference>
<keyword evidence="5 6" id="KW-0539">Nucleus</keyword>
<feature type="region of interest" description="Disordered" evidence="7">
    <location>
        <begin position="65"/>
        <end position="86"/>
    </location>
</feature>
<keyword evidence="11" id="KW-1185">Reference proteome</keyword>
<dbReference type="InterPro" id="IPR018122">
    <property type="entry name" value="TF_fork_head_CS_1"/>
</dbReference>
<dbReference type="PROSITE" id="PS50039">
    <property type="entry name" value="FORK_HEAD_3"/>
    <property type="match status" value="1"/>
</dbReference>
<name>A0AA40F921_9PEZI</name>
<dbReference type="FunFam" id="1.10.10.10:FF:000030">
    <property type="entry name" value="Forkhead box protein K2"/>
    <property type="match status" value="1"/>
</dbReference>
<dbReference type="SUPFAM" id="SSF49879">
    <property type="entry name" value="SMAD/FHA domain"/>
    <property type="match status" value="1"/>
</dbReference>
<evidence type="ECO:0000259" key="8">
    <source>
        <dbReference type="PROSITE" id="PS50006"/>
    </source>
</evidence>
<comment type="caution">
    <text evidence="10">The sequence shown here is derived from an EMBL/GenBank/DDBJ whole genome shotgun (WGS) entry which is preliminary data.</text>
</comment>
<dbReference type="PANTHER" id="PTHR45881">
    <property type="entry name" value="CHECKPOINT SUPPRESSOR 1-LIKE, ISOFORM A-RELATED"/>
    <property type="match status" value="1"/>
</dbReference>
<organism evidence="10 11">
    <name type="scientific">Schizothecium vesticola</name>
    <dbReference type="NCBI Taxonomy" id="314040"/>
    <lineage>
        <taxon>Eukaryota</taxon>
        <taxon>Fungi</taxon>
        <taxon>Dikarya</taxon>
        <taxon>Ascomycota</taxon>
        <taxon>Pezizomycotina</taxon>
        <taxon>Sordariomycetes</taxon>
        <taxon>Sordariomycetidae</taxon>
        <taxon>Sordariales</taxon>
        <taxon>Schizotheciaceae</taxon>
        <taxon>Schizothecium</taxon>
    </lineage>
</organism>
<dbReference type="GO" id="GO:0000978">
    <property type="term" value="F:RNA polymerase II cis-regulatory region sequence-specific DNA binding"/>
    <property type="evidence" value="ECO:0007669"/>
    <property type="project" value="TreeGrafter"/>
</dbReference>
<dbReference type="Pfam" id="PF00498">
    <property type="entry name" value="FHA"/>
    <property type="match status" value="1"/>
</dbReference>
<dbReference type="InterPro" id="IPR036390">
    <property type="entry name" value="WH_DNA-bd_sf"/>
</dbReference>
<sequence>MEEDEIVTRVTQCLIAPDPPVQASRDHSNSIHESNKDGVKAYAKIAAQDWTYYVTKLIVNIGRSSDPAQAAQRRPDPEASDSDDASAVHIDLGPSKVVSRLHASIQFNSNEDKWWLSVKGRNALKVNGIAWKQNETGPLGSGDILEIGGVEMMFALPTELGELHIARQYLERAQIVRAASPTKSALGRHPLPSGGDSFASQSSPHGKAARTQGSQRSLAPAPPDYKRLGTPPSVRARVMSTVQKTPGVDGATGSILMNSEIDLSSSENSQIKPQYSYAQMITQAIISTQDEKLNLAGIYNFIMSRYSYYRVQPPGGWQNSIRHNLSLNKAFEKVARTTDEPGKGMKWQLVPESRDEMIHNAYRGGRGGHRGSSNPSSPSQLNYITSGPKDMAARDPTSVRKRKVSPTGSPQPRSALRDSHLTPVRSSRKPLPGEPGAGLDGSPLPRLRKSAATSSTLGLVENVPGSPTLTSSYLQEEGASFVTPAPHRVHPRLVPPSTAQRPSQHMPTSSPAPFWKYADYGSTPLQPAAQLDLSPSKMLAGLPPQSSSPPWTSRSKSPVQGPTRPSSAEPEEEGGFDLTKGFQSIGSFHAPVAQGKQIQPGPSSASAGTVSGA</sequence>
<dbReference type="Gene3D" id="1.10.10.10">
    <property type="entry name" value="Winged helix-like DNA-binding domain superfamily/Winged helix DNA-binding domain"/>
    <property type="match status" value="1"/>
</dbReference>
<dbReference type="GO" id="GO:0005634">
    <property type="term" value="C:nucleus"/>
    <property type="evidence" value="ECO:0007669"/>
    <property type="project" value="UniProtKB-SubCell"/>
</dbReference>
<feature type="region of interest" description="Disordered" evidence="7">
    <location>
        <begin position="536"/>
        <end position="613"/>
    </location>
</feature>
<dbReference type="InterPro" id="IPR030456">
    <property type="entry name" value="TF_fork_head_CS_2"/>
</dbReference>
<dbReference type="InterPro" id="IPR000253">
    <property type="entry name" value="FHA_dom"/>
</dbReference>
<dbReference type="InterPro" id="IPR008984">
    <property type="entry name" value="SMAD_FHA_dom_sf"/>
</dbReference>
<evidence type="ECO:0000259" key="9">
    <source>
        <dbReference type="PROSITE" id="PS50039"/>
    </source>
</evidence>